<feature type="domain" description="Transglutaminase-like" evidence="2">
    <location>
        <begin position="157"/>
        <end position="222"/>
    </location>
</feature>
<dbReference type="PANTHER" id="PTHR33490">
    <property type="entry name" value="BLR5614 PROTEIN-RELATED"/>
    <property type="match status" value="1"/>
</dbReference>
<evidence type="ECO:0000259" key="2">
    <source>
        <dbReference type="SMART" id="SM00460"/>
    </source>
</evidence>
<dbReference type="PANTHER" id="PTHR33490:SF6">
    <property type="entry name" value="SLL1049 PROTEIN"/>
    <property type="match status" value="1"/>
</dbReference>
<dbReference type="Proteomes" id="UP000538147">
    <property type="component" value="Unassembled WGS sequence"/>
</dbReference>
<protein>
    <submittedName>
        <fullName evidence="3">Transglutaminase-like putative cysteine protease</fullName>
    </submittedName>
</protein>
<dbReference type="AlphaFoldDB" id="A0A841L959"/>
<keyword evidence="3" id="KW-0378">Hydrolase</keyword>
<proteinExistence type="predicted"/>
<dbReference type="InterPro" id="IPR013589">
    <property type="entry name" value="Bac_transglu_N"/>
</dbReference>
<evidence type="ECO:0000313" key="4">
    <source>
        <dbReference type="Proteomes" id="UP000538147"/>
    </source>
</evidence>
<evidence type="ECO:0000313" key="3">
    <source>
        <dbReference type="EMBL" id="MBB6226375.1"/>
    </source>
</evidence>
<dbReference type="SMART" id="SM00460">
    <property type="entry name" value="TGc"/>
    <property type="match status" value="1"/>
</dbReference>
<accession>A0A841L959</accession>
<evidence type="ECO:0000256" key="1">
    <source>
        <dbReference type="SAM" id="MobiDB-lite"/>
    </source>
</evidence>
<feature type="region of interest" description="Disordered" evidence="1">
    <location>
        <begin position="261"/>
        <end position="283"/>
    </location>
</feature>
<keyword evidence="4" id="KW-1185">Reference proteome</keyword>
<dbReference type="EMBL" id="JACIIV010000003">
    <property type="protein sequence ID" value="MBB6226375.1"/>
    <property type="molecule type" value="Genomic_DNA"/>
</dbReference>
<gene>
    <name evidence="3" type="ORF">FHS79_000529</name>
</gene>
<sequence length="283" mass="30513">MRIRVAYTTIYDYATLASDVVQLLRIEPHATAGQHVLHWRLDTDTDGHLRRTSDVYGNVAHMFYADAPLRRLTLHVSGEVDTDETHGLVAGASEPLPPAVFLRPTPLSMPDAAIRAFAADCRAETALDTLHGINTALFEMMSFDADVTHASTGATHAFALKAGVCQDYSHIFIAAARSLGIPARYVSGHLVRADGLITQPAAHAWAEAHIEDFGWVGFDPTNGISTTEAHLRVSVGLDYLEAAPVRGARRGGGAETLNVTVTTHSPDQEVPKRVDAGQSQMQS</sequence>
<keyword evidence="3" id="KW-0645">Protease</keyword>
<feature type="compositionally biased region" description="Basic and acidic residues" evidence="1">
    <location>
        <begin position="266"/>
        <end position="275"/>
    </location>
</feature>
<reference evidence="3 4" key="1">
    <citation type="submission" date="2020-08" db="EMBL/GenBank/DDBJ databases">
        <title>Genomic Encyclopedia of Type Strains, Phase IV (KMG-IV): sequencing the most valuable type-strain genomes for metagenomic binning, comparative biology and taxonomic classification.</title>
        <authorList>
            <person name="Goeker M."/>
        </authorList>
    </citation>
    <scope>NUCLEOTIDE SEQUENCE [LARGE SCALE GENOMIC DNA]</scope>
    <source>
        <strain evidence="3 4">DSM 102189</strain>
    </source>
</reference>
<dbReference type="GO" id="GO:0006508">
    <property type="term" value="P:proteolysis"/>
    <property type="evidence" value="ECO:0007669"/>
    <property type="project" value="UniProtKB-KW"/>
</dbReference>
<dbReference type="Pfam" id="PF08379">
    <property type="entry name" value="Bact_transglu_N"/>
    <property type="match status" value="1"/>
</dbReference>
<dbReference type="SUPFAM" id="SSF54001">
    <property type="entry name" value="Cysteine proteinases"/>
    <property type="match status" value="1"/>
</dbReference>
<dbReference type="Gene3D" id="3.10.620.30">
    <property type="match status" value="1"/>
</dbReference>
<comment type="caution">
    <text evidence="3">The sequence shown here is derived from an EMBL/GenBank/DDBJ whole genome shotgun (WGS) entry which is preliminary data.</text>
</comment>
<dbReference type="RefSeq" id="WP_184194948.1">
    <property type="nucleotide sequence ID" value="NZ_JACIIV010000003.1"/>
</dbReference>
<dbReference type="GO" id="GO:0008233">
    <property type="term" value="F:peptidase activity"/>
    <property type="evidence" value="ECO:0007669"/>
    <property type="project" value="UniProtKB-KW"/>
</dbReference>
<organism evidence="3 4">
    <name type="scientific">Polymorphobacter multimanifer</name>
    <dbReference type="NCBI Taxonomy" id="1070431"/>
    <lineage>
        <taxon>Bacteria</taxon>
        <taxon>Pseudomonadati</taxon>
        <taxon>Pseudomonadota</taxon>
        <taxon>Alphaproteobacteria</taxon>
        <taxon>Sphingomonadales</taxon>
        <taxon>Sphingosinicellaceae</taxon>
        <taxon>Polymorphobacter</taxon>
    </lineage>
</organism>
<name>A0A841L959_9SPHN</name>
<dbReference type="InterPro" id="IPR002931">
    <property type="entry name" value="Transglutaminase-like"/>
</dbReference>
<dbReference type="InterPro" id="IPR038765">
    <property type="entry name" value="Papain-like_cys_pep_sf"/>
</dbReference>
<dbReference type="Pfam" id="PF01841">
    <property type="entry name" value="Transglut_core"/>
    <property type="match status" value="1"/>
</dbReference>